<protein>
    <submittedName>
        <fullName evidence="1">Uncharacterized protein</fullName>
    </submittedName>
</protein>
<sequence>MGSAPPHREEPVEVTRASIPECLLDALLRRCSRHITPGRGPWDGPGHAGGTISLGWPGNALGSPTEVLEKVSGERDIWVSLLSLLPPHPVLDKVEDYEYEELLIRHCFRSNKIESYVFVCTGSNLLSW</sequence>
<evidence type="ECO:0000313" key="2">
    <source>
        <dbReference type="Proteomes" id="UP001345963"/>
    </source>
</evidence>
<accession>A0ABU7C977</accession>
<gene>
    <name evidence="1" type="ORF">ATANTOWER_024072</name>
</gene>
<name>A0ABU7C977_9TELE</name>
<dbReference type="EMBL" id="JAHUTI010084098">
    <property type="protein sequence ID" value="MED6259502.1"/>
    <property type="molecule type" value="Genomic_DNA"/>
</dbReference>
<dbReference type="Proteomes" id="UP001345963">
    <property type="component" value="Unassembled WGS sequence"/>
</dbReference>
<evidence type="ECO:0000313" key="1">
    <source>
        <dbReference type="EMBL" id="MED6259502.1"/>
    </source>
</evidence>
<reference evidence="1 2" key="1">
    <citation type="submission" date="2021-07" db="EMBL/GenBank/DDBJ databases">
        <authorList>
            <person name="Palmer J.M."/>
        </authorList>
    </citation>
    <scope>NUCLEOTIDE SEQUENCE [LARGE SCALE GENOMIC DNA]</scope>
    <source>
        <strain evidence="1 2">AT_MEX2019</strain>
        <tissue evidence="1">Muscle</tissue>
    </source>
</reference>
<keyword evidence="2" id="KW-1185">Reference proteome</keyword>
<proteinExistence type="predicted"/>
<comment type="caution">
    <text evidence="1">The sequence shown here is derived from an EMBL/GenBank/DDBJ whole genome shotgun (WGS) entry which is preliminary data.</text>
</comment>
<organism evidence="1 2">
    <name type="scientific">Ataeniobius toweri</name>
    <dbReference type="NCBI Taxonomy" id="208326"/>
    <lineage>
        <taxon>Eukaryota</taxon>
        <taxon>Metazoa</taxon>
        <taxon>Chordata</taxon>
        <taxon>Craniata</taxon>
        <taxon>Vertebrata</taxon>
        <taxon>Euteleostomi</taxon>
        <taxon>Actinopterygii</taxon>
        <taxon>Neopterygii</taxon>
        <taxon>Teleostei</taxon>
        <taxon>Neoteleostei</taxon>
        <taxon>Acanthomorphata</taxon>
        <taxon>Ovalentaria</taxon>
        <taxon>Atherinomorphae</taxon>
        <taxon>Cyprinodontiformes</taxon>
        <taxon>Goodeidae</taxon>
        <taxon>Ataeniobius</taxon>
    </lineage>
</organism>